<dbReference type="PANTHER" id="PTHR45837">
    <property type="entry name" value="VESICLE-TRAFFICKING PROTEIN SEC22B"/>
    <property type="match status" value="1"/>
</dbReference>
<dbReference type="InterPro" id="IPR011012">
    <property type="entry name" value="Longin-like_dom_sf"/>
</dbReference>
<dbReference type="Gene3D" id="3.30.450.50">
    <property type="entry name" value="Longin domain"/>
    <property type="match status" value="1"/>
</dbReference>
<dbReference type="Pfam" id="PF25970">
    <property type="entry name" value="SEC22a_C"/>
    <property type="match status" value="1"/>
</dbReference>
<evidence type="ECO:0000256" key="3">
    <source>
        <dbReference type="ARBA" id="ARBA00008025"/>
    </source>
</evidence>
<feature type="transmembrane region" description="Helical" evidence="9">
    <location>
        <begin position="226"/>
        <end position="243"/>
    </location>
</feature>
<keyword evidence="9" id="KW-1133">Transmembrane helix</keyword>
<comment type="subcellular location">
    <subcellularLocation>
        <location evidence="1">Endoplasmic reticulum membrane</location>
        <topology evidence="1">Single-pass type IV membrane protein</topology>
    </subcellularLocation>
    <subcellularLocation>
        <location evidence="8">Golgi apparatus</location>
        <location evidence="8">cis-Golgi network membrane</location>
    </subcellularLocation>
    <subcellularLocation>
        <location evidence="2">Melanosome</location>
    </subcellularLocation>
</comment>
<gene>
    <name evidence="11" type="ORF">KUTeg_008394</name>
</gene>
<keyword evidence="4" id="KW-0653">Protein transport</keyword>
<dbReference type="EMBL" id="JARBDR010000342">
    <property type="protein sequence ID" value="KAJ8313833.1"/>
    <property type="molecule type" value="Genomic_DNA"/>
</dbReference>
<comment type="function">
    <text evidence="7">SNARE involved in targeting and fusion of ER-derived transport vesicles with the Golgi complex as well as Golgi-derived retrograde transport vesicles with the ER.</text>
</comment>
<accession>A0ABQ9F8Z9</accession>
<evidence type="ECO:0000256" key="2">
    <source>
        <dbReference type="ARBA" id="ARBA00004223"/>
    </source>
</evidence>
<dbReference type="SMART" id="SM01270">
    <property type="entry name" value="Longin"/>
    <property type="match status" value="1"/>
</dbReference>
<keyword evidence="4" id="KW-0813">Transport</keyword>
<evidence type="ECO:0000256" key="1">
    <source>
        <dbReference type="ARBA" id="ARBA00004163"/>
    </source>
</evidence>
<evidence type="ECO:0000313" key="11">
    <source>
        <dbReference type="EMBL" id="KAJ8313833.1"/>
    </source>
</evidence>
<dbReference type="InterPro" id="IPR010908">
    <property type="entry name" value="Longin_dom"/>
</dbReference>
<dbReference type="Proteomes" id="UP001217089">
    <property type="component" value="Unassembled WGS sequence"/>
</dbReference>
<comment type="caution">
    <text evidence="11">The sequence shown here is derived from an EMBL/GenBank/DDBJ whole genome shotgun (WGS) entry which is preliminary data.</text>
</comment>
<feature type="transmembrane region" description="Helical" evidence="9">
    <location>
        <begin position="189"/>
        <end position="206"/>
    </location>
</feature>
<dbReference type="InterPro" id="IPR059071">
    <property type="entry name" value="SEC22a-c_C"/>
</dbReference>
<dbReference type="SUPFAM" id="SSF64356">
    <property type="entry name" value="SNARE-like"/>
    <property type="match status" value="1"/>
</dbReference>
<comment type="similarity">
    <text evidence="3">Belongs to the synaptobrevin family.</text>
</comment>
<organism evidence="11 12">
    <name type="scientific">Tegillarca granosa</name>
    <name type="common">Malaysian cockle</name>
    <name type="synonym">Anadara granosa</name>
    <dbReference type="NCBI Taxonomy" id="220873"/>
    <lineage>
        <taxon>Eukaryota</taxon>
        <taxon>Metazoa</taxon>
        <taxon>Spiralia</taxon>
        <taxon>Lophotrochozoa</taxon>
        <taxon>Mollusca</taxon>
        <taxon>Bivalvia</taxon>
        <taxon>Autobranchia</taxon>
        <taxon>Pteriomorphia</taxon>
        <taxon>Arcoida</taxon>
        <taxon>Arcoidea</taxon>
        <taxon>Arcidae</taxon>
        <taxon>Tegillarca</taxon>
    </lineage>
</organism>
<name>A0ABQ9F8Z9_TEGGR</name>
<evidence type="ECO:0000313" key="12">
    <source>
        <dbReference type="Proteomes" id="UP001217089"/>
    </source>
</evidence>
<dbReference type="InterPro" id="IPR044565">
    <property type="entry name" value="Sec22"/>
</dbReference>
<evidence type="ECO:0000259" key="10">
    <source>
        <dbReference type="PROSITE" id="PS50859"/>
    </source>
</evidence>
<keyword evidence="12" id="KW-1185">Reference proteome</keyword>
<feature type="domain" description="Longin" evidence="10">
    <location>
        <begin position="6"/>
        <end position="120"/>
    </location>
</feature>
<evidence type="ECO:0000256" key="6">
    <source>
        <dbReference type="ARBA" id="ARBA00023136"/>
    </source>
</evidence>
<sequence>MIYFAMVSRKSDGHPLCANTDSPSVDQHSNLHEAYKQMKLFSRIGGRFPDRCSFLMEDFAVHFISALGIIYLVVCDSTYPTVLAFSYLDEIQKDFLLNFEKQKIDSSSRPYDLIEFDITLQKVKQRYNNPRSLTTRLNLADLGQELKLRPPYIISPEDLRPSGSSTDGAKTYSSSATFRRYGRYIPADPLVLISISLNCFCAFLNLTRGLSVINDAHIENFDTDHYQYAAAFFICCALSLYQVR</sequence>
<reference evidence="11 12" key="1">
    <citation type="submission" date="2022-12" db="EMBL/GenBank/DDBJ databases">
        <title>Chromosome-level genome of Tegillarca granosa.</title>
        <authorList>
            <person name="Kim J."/>
        </authorList>
    </citation>
    <scope>NUCLEOTIDE SEQUENCE [LARGE SCALE GENOMIC DNA]</scope>
    <source>
        <strain evidence="11">Teg-2019</strain>
        <tissue evidence="11">Adductor muscle</tissue>
    </source>
</reference>
<evidence type="ECO:0000256" key="9">
    <source>
        <dbReference type="SAM" id="Phobius"/>
    </source>
</evidence>
<protein>
    <recommendedName>
        <fullName evidence="10">Longin domain-containing protein</fullName>
    </recommendedName>
</protein>
<evidence type="ECO:0000256" key="4">
    <source>
        <dbReference type="ARBA" id="ARBA00022927"/>
    </source>
</evidence>
<dbReference type="CDD" id="cd14824">
    <property type="entry name" value="Longin"/>
    <property type="match status" value="1"/>
</dbReference>
<dbReference type="PROSITE" id="PS50859">
    <property type="entry name" value="LONGIN"/>
    <property type="match status" value="1"/>
</dbReference>
<proteinExistence type="inferred from homology"/>
<keyword evidence="5" id="KW-0175">Coiled coil</keyword>
<keyword evidence="6 9" id="KW-0472">Membrane</keyword>
<dbReference type="Pfam" id="PF13774">
    <property type="entry name" value="Longin"/>
    <property type="match status" value="1"/>
</dbReference>
<evidence type="ECO:0000256" key="8">
    <source>
        <dbReference type="ARBA" id="ARBA00024188"/>
    </source>
</evidence>
<keyword evidence="9" id="KW-0812">Transmembrane</keyword>
<evidence type="ECO:0000256" key="5">
    <source>
        <dbReference type="ARBA" id="ARBA00023054"/>
    </source>
</evidence>
<evidence type="ECO:0000256" key="7">
    <source>
        <dbReference type="ARBA" id="ARBA00024173"/>
    </source>
</evidence>